<dbReference type="AlphaFoldDB" id="A0A0G4B3K2"/>
<proteinExistence type="predicted"/>
<dbReference type="Pfam" id="PF01966">
    <property type="entry name" value="HD"/>
    <property type="match status" value="1"/>
</dbReference>
<dbReference type="Proteomes" id="UP000035648">
    <property type="component" value="Chromosome"/>
</dbReference>
<evidence type="ECO:0000313" key="3">
    <source>
        <dbReference type="Proteomes" id="UP000035648"/>
    </source>
</evidence>
<dbReference type="SUPFAM" id="SSF109604">
    <property type="entry name" value="HD-domain/PDEase-like"/>
    <property type="match status" value="1"/>
</dbReference>
<dbReference type="Gene3D" id="1.10.3210.10">
    <property type="entry name" value="Hypothetical protein af1432"/>
    <property type="match status" value="1"/>
</dbReference>
<evidence type="ECO:0000259" key="1">
    <source>
        <dbReference type="Pfam" id="PF01966"/>
    </source>
</evidence>
<accession>A0A0G4B3K2</accession>
<dbReference type="KEGG" id="bbgw:UT28_C0001G0623"/>
<evidence type="ECO:0000313" key="2">
    <source>
        <dbReference type="EMBL" id="AKM82424.1"/>
    </source>
</evidence>
<dbReference type="EMBL" id="CP011213">
    <property type="protein sequence ID" value="AKM82424.1"/>
    <property type="molecule type" value="Genomic_DNA"/>
</dbReference>
<name>A0A0G4B3K2_9BACT</name>
<reference evidence="2 3" key="1">
    <citation type="journal article" date="2015" name="Nature">
        <title>rRNA introns, odd ribosomes, and small enigmatic genomes across a large radiation of phyla.</title>
        <authorList>
            <person name="Brown C.T."/>
            <person name="Hug L.A."/>
            <person name="Thomas B.C."/>
            <person name="Sharon I."/>
            <person name="Castelle C.J."/>
            <person name="Singh A."/>
            <person name="Wilkins M.J."/>
            <person name="Williams K.H."/>
            <person name="Banfield J.F."/>
        </authorList>
    </citation>
    <scope>NUCLEOTIDE SEQUENCE [LARGE SCALE GENOMIC DNA]</scope>
</reference>
<dbReference type="STRING" id="1618337.UT28_C0001G0623"/>
<dbReference type="PANTHER" id="PTHR38659:SF1">
    <property type="entry name" value="METAL DEPENDENT PHOSPHOHYDROLASE"/>
    <property type="match status" value="1"/>
</dbReference>
<dbReference type="InterPro" id="IPR006675">
    <property type="entry name" value="HDIG_dom"/>
</dbReference>
<dbReference type="PANTHER" id="PTHR38659">
    <property type="entry name" value="METAL-DEPENDENT PHOSPHOHYDROLASE"/>
    <property type="match status" value="1"/>
</dbReference>
<dbReference type="InterPro" id="IPR006674">
    <property type="entry name" value="HD_domain"/>
</dbReference>
<gene>
    <name evidence="2" type="ORF">UT28_C0001G0623</name>
</gene>
<organism evidence="2 3">
    <name type="scientific">Berkelbacteria bacterium GW2011_GWE1_39_12</name>
    <dbReference type="NCBI Taxonomy" id="1618337"/>
    <lineage>
        <taxon>Bacteria</taxon>
        <taxon>Candidatus Berkelbacteria</taxon>
    </lineage>
</organism>
<sequence>MEDLNITIKDANELVNKYVSNPITKLHLRETEVIMRALAKKFHEDEEKWGIIGLLHDIDWDLTKDNSTEHCIKCQEILREVEASEFLIETIVSHGYSNEMIPQLKEKLRTTRIQHCLVAAETLTGLIIASALMTNDKKLASLSLHSLQKKFKNKKFAAKCNRELILECEKVSIPLDEFMQIGLSSLQNISDELGF</sequence>
<protein>
    <submittedName>
        <fullName evidence="2">Hdig domain protein</fullName>
    </submittedName>
</protein>
<dbReference type="NCBIfam" id="TIGR00277">
    <property type="entry name" value="HDIG"/>
    <property type="match status" value="1"/>
</dbReference>
<feature type="domain" description="HD" evidence="1">
    <location>
        <begin position="27"/>
        <end position="99"/>
    </location>
</feature>